<accession>A0ABP0ZKV6</accession>
<protein>
    <recommendedName>
        <fullName evidence="4">Telomere replication protein EST3</fullName>
    </recommendedName>
</protein>
<organism evidence="2 3">
    <name type="scientific">Lodderomyces beijingensis</name>
    <dbReference type="NCBI Taxonomy" id="1775926"/>
    <lineage>
        <taxon>Eukaryota</taxon>
        <taxon>Fungi</taxon>
        <taxon>Dikarya</taxon>
        <taxon>Ascomycota</taxon>
        <taxon>Saccharomycotina</taxon>
        <taxon>Pichiomycetes</taxon>
        <taxon>Debaryomycetaceae</taxon>
        <taxon>Candida/Lodderomyces clade</taxon>
        <taxon>Lodderomyces</taxon>
    </lineage>
</organism>
<dbReference type="Proteomes" id="UP001497383">
    <property type="component" value="Chromosome 3"/>
</dbReference>
<feature type="region of interest" description="Disordered" evidence="1">
    <location>
        <begin position="276"/>
        <end position="305"/>
    </location>
</feature>
<dbReference type="RefSeq" id="XP_066829945.1">
    <property type="nucleotide sequence ID" value="XM_066973070.1"/>
</dbReference>
<dbReference type="EMBL" id="OZ022407">
    <property type="protein sequence ID" value="CAK9438783.1"/>
    <property type="molecule type" value="Genomic_DNA"/>
</dbReference>
<feature type="compositionally biased region" description="Basic and acidic residues" evidence="1">
    <location>
        <begin position="296"/>
        <end position="305"/>
    </location>
</feature>
<reference evidence="2 3" key="1">
    <citation type="submission" date="2024-03" db="EMBL/GenBank/DDBJ databases">
        <authorList>
            <person name="Brejova B."/>
        </authorList>
    </citation>
    <scope>NUCLEOTIDE SEQUENCE [LARGE SCALE GENOMIC DNA]</scope>
    <source>
        <strain evidence="2 3">CBS 14171</strain>
    </source>
</reference>
<evidence type="ECO:0008006" key="4">
    <source>
        <dbReference type="Google" id="ProtNLM"/>
    </source>
</evidence>
<feature type="region of interest" description="Disordered" evidence="1">
    <location>
        <begin position="447"/>
        <end position="480"/>
    </location>
</feature>
<evidence type="ECO:0000313" key="2">
    <source>
        <dbReference type="EMBL" id="CAK9438783.1"/>
    </source>
</evidence>
<keyword evidence="3" id="KW-1185">Reference proteome</keyword>
<feature type="compositionally biased region" description="Polar residues" evidence="1">
    <location>
        <begin position="455"/>
        <end position="467"/>
    </location>
</feature>
<evidence type="ECO:0000256" key="1">
    <source>
        <dbReference type="SAM" id="MobiDB-lite"/>
    </source>
</evidence>
<sequence>MSFSEKDDSIPSSSGKSCKLEDERVKPNFIHSSDIPKKIALLIHSLSESKINNWQAHCQDHHLKVLVNVELNTLHTRCATRPKLDTLLQRNMISLAQRHHKHHRRDQSSDNNYLSVILKSKVTKSSIQPHALKTNDAFVVRFDLLITLISGDKVHFETNFDYGILKQYDSSGELVNELQRYVRCLFSALTEAKQQGKFKQEFIPPLMSEASDSTLECSGDEDYDCSYETESCRIEPLASNETLNEELRRRFSEISYNEEFATQKTKFLGSLNNLRHNEEDEEEEGGQEGGIAGKSGVDRRRNKKDTQNELYHQLASPLIPNSSENPFHLDDLIEVEYEDTDAQDADYFMLNPQNSCNSNAPPMRQFENDERVADSPRCFYSPTKSRKTISQMSSAHSLSLIDKDEKFGLEYAFNASDVPSFIKQDKKFKFIKVGKVQKFVDLFEKKQETEEDSRASSANGSRVNTRPGSPLGARPNKICT</sequence>
<name>A0ABP0ZKV6_9ASCO</name>
<dbReference type="GeneID" id="92208203"/>
<proteinExistence type="predicted"/>
<gene>
    <name evidence="2" type="ORF">LODBEIA_P30070</name>
</gene>
<evidence type="ECO:0000313" key="3">
    <source>
        <dbReference type="Proteomes" id="UP001497383"/>
    </source>
</evidence>